<dbReference type="InterPro" id="IPR043128">
    <property type="entry name" value="Rev_trsase/Diguanyl_cyclase"/>
</dbReference>
<dbReference type="SUPFAM" id="SSF55785">
    <property type="entry name" value="PYP-like sensor domain (PAS domain)"/>
    <property type="match status" value="2"/>
</dbReference>
<accession>A0AA44CAF8</accession>
<dbReference type="EMBL" id="JAANCM010000003">
    <property type="protein sequence ID" value="NHT75829.1"/>
    <property type="molecule type" value="Genomic_DNA"/>
</dbReference>
<dbReference type="PANTHER" id="PTHR44757:SF2">
    <property type="entry name" value="BIOFILM ARCHITECTURE MAINTENANCE PROTEIN MBAA"/>
    <property type="match status" value="1"/>
</dbReference>
<feature type="domain" description="GGDEF" evidence="3">
    <location>
        <begin position="379"/>
        <end position="515"/>
    </location>
</feature>
<dbReference type="InterPro" id="IPR029787">
    <property type="entry name" value="Nucleotide_cyclase"/>
</dbReference>
<dbReference type="SMART" id="SM00091">
    <property type="entry name" value="PAS"/>
    <property type="match status" value="1"/>
</dbReference>
<dbReference type="InterPro" id="IPR001610">
    <property type="entry name" value="PAC"/>
</dbReference>
<dbReference type="SMART" id="SM00267">
    <property type="entry name" value="GGDEF"/>
    <property type="match status" value="1"/>
</dbReference>
<dbReference type="PANTHER" id="PTHR44757">
    <property type="entry name" value="DIGUANYLATE CYCLASE DGCP"/>
    <property type="match status" value="1"/>
</dbReference>
<organism evidence="4 5">
    <name type="scientific">Ferranicluibacter rubi</name>
    <dbReference type="NCBI Taxonomy" id="2715133"/>
    <lineage>
        <taxon>Bacteria</taxon>
        <taxon>Pseudomonadati</taxon>
        <taxon>Pseudomonadota</taxon>
        <taxon>Alphaproteobacteria</taxon>
        <taxon>Hyphomicrobiales</taxon>
        <taxon>Rhizobiaceae</taxon>
        <taxon>Ferranicluibacter</taxon>
    </lineage>
</organism>
<dbReference type="Pfam" id="PF13426">
    <property type="entry name" value="PAS_9"/>
    <property type="match status" value="1"/>
</dbReference>
<dbReference type="PROSITE" id="PS50113">
    <property type="entry name" value="PAC"/>
    <property type="match status" value="1"/>
</dbReference>
<name>A0AA44CAF8_9HYPH</name>
<comment type="caution">
    <text evidence="4">The sequence shown here is derived from an EMBL/GenBank/DDBJ whole genome shotgun (WGS) entry which is preliminary data.</text>
</comment>
<dbReference type="InterPro" id="IPR000700">
    <property type="entry name" value="PAS-assoc_C"/>
</dbReference>
<dbReference type="NCBIfam" id="TIGR00229">
    <property type="entry name" value="sensory_box"/>
    <property type="match status" value="1"/>
</dbReference>
<reference evidence="4" key="1">
    <citation type="submission" date="2020-03" db="EMBL/GenBank/DDBJ databases">
        <title>Ferranicluibacter endophyticum gen. nov., sp. nov., a new genus isolated from Rubus ulmifolius Schott. stem.</title>
        <authorList>
            <person name="Roca-Couso R."/>
            <person name="Flores-Felix J.D."/>
            <person name="Igual J.M."/>
            <person name="Rivas R."/>
        </authorList>
    </citation>
    <scope>NUCLEOTIDE SEQUENCE</scope>
    <source>
        <strain evidence="4">CRRU44</strain>
    </source>
</reference>
<evidence type="ECO:0000259" key="2">
    <source>
        <dbReference type="PROSITE" id="PS50113"/>
    </source>
</evidence>
<dbReference type="NCBIfam" id="TIGR00254">
    <property type="entry name" value="GGDEF"/>
    <property type="match status" value="1"/>
</dbReference>
<gene>
    <name evidence="4" type="ORF">G8E10_08725</name>
</gene>
<sequence length="531" mass="59460">MLWVILRRRSKPLRKCSAGKMRSGDRRRSGCARSGWEPFWAELMGQCLFPCNSMPSSNVSTLMDHDQHSVLRPVSFLRRFSIRAAKRRAMMEALEENAESRLALFDFAFRHAPIGMALVDTQGRIVRGNKAFSRMIGISPENLNGVAFADFTHPDDLEADVRLFNEVLARRRDGYTIEKRYIRPDKAPLHVRIHVAAMRDGEGEVVRFITQVEDITQAKDAERQLAERAAQLELALEAVRGGFWQLDIPARTFETSDRLAHYIDGPDAARLDLEAYLGKISRLDMAAADLTPLIEGTIDQNVAEYRLNTIAGERWMRCDRRLLRDADGRPLKIVGMAIDFTEEHRQIERLQRNSQTDSLTGLLNRRGLEARFPQMGSSSGYAVLVIDLDGFKQVNDRYGHAAGDTVLQEAANRLMSCVRGDDLVSRVGGDEFVVVIAGDRETGVTVANRMVGTMRAPFSLRDPGTDADVLVDVRASIGGVWAVVNSELDGMIAHADTFLYRVKASGKDGVGFDRQAFPLRTIRDESAVRHD</sequence>
<dbReference type="Gene3D" id="3.30.70.270">
    <property type="match status" value="1"/>
</dbReference>
<feature type="domain" description="PAS" evidence="1">
    <location>
        <begin position="101"/>
        <end position="171"/>
    </location>
</feature>
<dbReference type="InterPro" id="IPR000014">
    <property type="entry name" value="PAS"/>
</dbReference>
<dbReference type="SMART" id="SM00086">
    <property type="entry name" value="PAC"/>
    <property type="match status" value="2"/>
</dbReference>
<dbReference type="RefSeq" id="WP_146236045.1">
    <property type="nucleotide sequence ID" value="NZ_JAANCM010000003.1"/>
</dbReference>
<proteinExistence type="predicted"/>
<dbReference type="Pfam" id="PF00990">
    <property type="entry name" value="GGDEF"/>
    <property type="match status" value="1"/>
</dbReference>
<protein>
    <submittedName>
        <fullName evidence="4">Diguanylate cyclase</fullName>
    </submittedName>
</protein>
<dbReference type="InterPro" id="IPR000160">
    <property type="entry name" value="GGDEF_dom"/>
</dbReference>
<keyword evidence="5" id="KW-1185">Reference proteome</keyword>
<feature type="domain" description="PAC" evidence="2">
    <location>
        <begin position="175"/>
        <end position="227"/>
    </location>
</feature>
<dbReference type="SUPFAM" id="SSF55073">
    <property type="entry name" value="Nucleotide cyclase"/>
    <property type="match status" value="1"/>
</dbReference>
<evidence type="ECO:0000259" key="3">
    <source>
        <dbReference type="PROSITE" id="PS50887"/>
    </source>
</evidence>
<evidence type="ECO:0000313" key="5">
    <source>
        <dbReference type="Proteomes" id="UP001155840"/>
    </source>
</evidence>
<dbReference type="Proteomes" id="UP001155840">
    <property type="component" value="Unassembled WGS sequence"/>
</dbReference>
<evidence type="ECO:0000313" key="4">
    <source>
        <dbReference type="EMBL" id="NHT75829.1"/>
    </source>
</evidence>
<dbReference type="CDD" id="cd01949">
    <property type="entry name" value="GGDEF"/>
    <property type="match status" value="1"/>
</dbReference>
<dbReference type="InterPro" id="IPR035965">
    <property type="entry name" value="PAS-like_dom_sf"/>
</dbReference>
<evidence type="ECO:0000259" key="1">
    <source>
        <dbReference type="PROSITE" id="PS50112"/>
    </source>
</evidence>
<dbReference type="Gene3D" id="3.30.450.20">
    <property type="entry name" value="PAS domain"/>
    <property type="match status" value="2"/>
</dbReference>
<dbReference type="PROSITE" id="PS50112">
    <property type="entry name" value="PAS"/>
    <property type="match status" value="1"/>
</dbReference>
<dbReference type="InterPro" id="IPR052155">
    <property type="entry name" value="Biofilm_reg_signaling"/>
</dbReference>
<dbReference type="CDD" id="cd00130">
    <property type="entry name" value="PAS"/>
    <property type="match status" value="1"/>
</dbReference>
<dbReference type="PROSITE" id="PS50887">
    <property type="entry name" value="GGDEF"/>
    <property type="match status" value="1"/>
</dbReference>
<dbReference type="AlphaFoldDB" id="A0AA44CAF8"/>